<name>A0A9N9P8F8_9GLOM</name>
<accession>A0A9N9P8F8</accession>
<protein>
    <submittedName>
        <fullName evidence="1">12117_t:CDS:1</fullName>
    </submittedName>
</protein>
<keyword evidence="2" id="KW-1185">Reference proteome</keyword>
<comment type="caution">
    <text evidence="1">The sequence shown here is derived from an EMBL/GenBank/DDBJ whole genome shotgun (WGS) entry which is preliminary data.</text>
</comment>
<dbReference type="EMBL" id="CAJVPY010051781">
    <property type="protein sequence ID" value="CAG8814812.1"/>
    <property type="molecule type" value="Genomic_DNA"/>
</dbReference>
<proteinExistence type="predicted"/>
<dbReference type="Proteomes" id="UP000789405">
    <property type="component" value="Unassembled WGS sequence"/>
</dbReference>
<organism evidence="1 2">
    <name type="scientific">Dentiscutata erythropus</name>
    <dbReference type="NCBI Taxonomy" id="1348616"/>
    <lineage>
        <taxon>Eukaryota</taxon>
        <taxon>Fungi</taxon>
        <taxon>Fungi incertae sedis</taxon>
        <taxon>Mucoromycota</taxon>
        <taxon>Glomeromycotina</taxon>
        <taxon>Glomeromycetes</taxon>
        <taxon>Diversisporales</taxon>
        <taxon>Gigasporaceae</taxon>
        <taxon>Dentiscutata</taxon>
    </lineage>
</organism>
<dbReference type="AlphaFoldDB" id="A0A9N9P8F8"/>
<feature type="non-terminal residue" evidence="1">
    <location>
        <position position="129"/>
    </location>
</feature>
<sequence>SCGSHLVVKSYTVSHARTASFLRFSLKGLLSPIRTLPGGLVKNFGYSYEAPTVTCVIEDDTLTNHSEELRLSHKLLWFMIGCQECVLWLNHLLTQSFYVDQATIVTCEFIVWNEAKDSYFYTFDDRITS</sequence>
<dbReference type="OrthoDB" id="10485794at2759"/>
<evidence type="ECO:0000313" key="1">
    <source>
        <dbReference type="EMBL" id="CAG8814812.1"/>
    </source>
</evidence>
<gene>
    <name evidence="1" type="ORF">DERYTH_LOCUS26021</name>
</gene>
<evidence type="ECO:0000313" key="2">
    <source>
        <dbReference type="Proteomes" id="UP000789405"/>
    </source>
</evidence>
<reference evidence="1" key="1">
    <citation type="submission" date="2021-06" db="EMBL/GenBank/DDBJ databases">
        <authorList>
            <person name="Kallberg Y."/>
            <person name="Tangrot J."/>
            <person name="Rosling A."/>
        </authorList>
    </citation>
    <scope>NUCLEOTIDE SEQUENCE</scope>
    <source>
        <strain evidence="1">MA453B</strain>
    </source>
</reference>